<organism evidence="2 3">
    <name type="scientific">Alteriqipengyuania abyssalis</name>
    <dbReference type="NCBI Taxonomy" id="2860200"/>
    <lineage>
        <taxon>Bacteria</taxon>
        <taxon>Pseudomonadati</taxon>
        <taxon>Pseudomonadota</taxon>
        <taxon>Alphaproteobacteria</taxon>
        <taxon>Sphingomonadales</taxon>
        <taxon>Erythrobacteraceae</taxon>
        <taxon>Alteriqipengyuania</taxon>
    </lineage>
</organism>
<dbReference type="Gene3D" id="3.40.50.150">
    <property type="entry name" value="Vaccinia Virus protein VP39"/>
    <property type="match status" value="1"/>
</dbReference>
<keyword evidence="3" id="KW-1185">Reference proteome</keyword>
<dbReference type="InterPro" id="IPR041698">
    <property type="entry name" value="Methyltransf_25"/>
</dbReference>
<feature type="domain" description="Methyltransferase" evidence="1">
    <location>
        <begin position="51"/>
        <end position="146"/>
    </location>
</feature>
<proteinExistence type="predicted"/>
<dbReference type="CDD" id="cd02440">
    <property type="entry name" value="AdoMet_MTases"/>
    <property type="match status" value="1"/>
</dbReference>
<dbReference type="EMBL" id="JAHWXP010000001">
    <property type="protein sequence ID" value="MBY8335658.1"/>
    <property type="molecule type" value="Genomic_DNA"/>
</dbReference>
<dbReference type="Proteomes" id="UP000759298">
    <property type="component" value="Unassembled WGS sequence"/>
</dbReference>
<name>A0ABS7P9B2_9SPHN</name>
<evidence type="ECO:0000313" key="2">
    <source>
        <dbReference type="EMBL" id="MBY8335658.1"/>
    </source>
</evidence>
<dbReference type="PANTHER" id="PTHR47473:SF1">
    <property type="entry name" value="METHYLTRANSFERASE DOMAIN-CONTAINING PROTEIN"/>
    <property type="match status" value="1"/>
</dbReference>
<sequence length="220" mass="24275">MADAGGNHDHAALMDSIYRGQKYIYDVTRKYYLFGRDDLIRGLNCASGDAVLEIACGTGRNLAKVQHAYPGTKLFGIDISAEMLSSAQAKLGTSAILASADARQFDARAMLGRPTFERVILSYSISMIPDWERAMRHAATLVAPGGSLHVVDFGSYSARDTLGARILKWWLKQFHVSPRLNLPEVAEEIGAQPGWRREGRDGMGGYYRLERLYRDAGATD</sequence>
<dbReference type="GO" id="GO:0008168">
    <property type="term" value="F:methyltransferase activity"/>
    <property type="evidence" value="ECO:0007669"/>
    <property type="project" value="UniProtKB-KW"/>
</dbReference>
<evidence type="ECO:0000259" key="1">
    <source>
        <dbReference type="Pfam" id="PF13649"/>
    </source>
</evidence>
<dbReference type="SUPFAM" id="SSF53335">
    <property type="entry name" value="S-adenosyl-L-methionine-dependent methyltransferases"/>
    <property type="match status" value="1"/>
</dbReference>
<protein>
    <submittedName>
        <fullName evidence="2">Class I SAM-dependent methyltransferase</fullName>
    </submittedName>
</protein>
<reference evidence="2 3" key="1">
    <citation type="submission" date="2021-07" db="EMBL/GenBank/DDBJ databases">
        <title>Alteriqipengyuania abyssalis NZ-12B nov, sp.nov isolated from deep sea sponge in pacific ocean.</title>
        <authorList>
            <person name="Tareen S."/>
            <person name="Wink J."/>
        </authorList>
    </citation>
    <scope>NUCLEOTIDE SEQUENCE [LARGE SCALE GENOMIC DNA]</scope>
    <source>
        <strain evidence="2 3">NZ-12B</strain>
    </source>
</reference>
<evidence type="ECO:0000313" key="3">
    <source>
        <dbReference type="Proteomes" id="UP000759298"/>
    </source>
</evidence>
<comment type="caution">
    <text evidence="2">The sequence shown here is derived from an EMBL/GenBank/DDBJ whole genome shotgun (WGS) entry which is preliminary data.</text>
</comment>
<keyword evidence="2" id="KW-0489">Methyltransferase</keyword>
<dbReference type="GO" id="GO:0032259">
    <property type="term" value="P:methylation"/>
    <property type="evidence" value="ECO:0007669"/>
    <property type="project" value="UniProtKB-KW"/>
</dbReference>
<dbReference type="Pfam" id="PF13649">
    <property type="entry name" value="Methyltransf_25"/>
    <property type="match status" value="1"/>
</dbReference>
<dbReference type="RefSeq" id="WP_222823438.1">
    <property type="nucleotide sequence ID" value="NZ_JAHWXP010000001.1"/>
</dbReference>
<accession>A0ABS7P9B2</accession>
<dbReference type="InterPro" id="IPR029063">
    <property type="entry name" value="SAM-dependent_MTases_sf"/>
</dbReference>
<dbReference type="PANTHER" id="PTHR47473">
    <property type="entry name" value="BTA1P"/>
    <property type="match status" value="1"/>
</dbReference>
<gene>
    <name evidence="2" type="ORF">KYN89_01220</name>
</gene>
<keyword evidence="2" id="KW-0808">Transferase</keyword>